<dbReference type="Proteomes" id="UP001152795">
    <property type="component" value="Unassembled WGS sequence"/>
</dbReference>
<sequence>FPCVVKVLITTLEEVKRPPKSSQIMTKLEKLKNWLQSCSANENTDFLGWALGQISVSLNRHNRYPAIVSGGLSVCIRSETVATLLSKNFECLHENRAVFMKEVHFSAFDSWQKFEHNTCELYLKLRPRAIFEKIQFKVKLFLHIFNICQISRAFDVYAKNPTTNFPPVVSLTSRQKFDKGSSCHLRCPTPSNTSAYSSKRVETRPVSGVLVHTFVLFSPLLLVELLVVNIKTISYIKTYDTNNYDIKTRCMAYLHYNYFLITRGTIRLKKDDWKALVLHDGTLRTREGFSQLRLSVLLLYCDGDQTSAARGHVFRKLRWGIGLFYPKARIFVTQNVNRRTTVHHHFHRDSINTDPGHFWLFLCGNPSPHLKHLLLDDDDSLDEIYIPRKRVKNGLNYGTCQIVRRFFISRLNLHFSQTPKMNHSFININRQNEIMSPLTVTKLESSFTKAIYTTKKRDGSRRNRISQEHRQRIVQAFENEDEDYLLVADTLGVNRSTIINDNCLKSMKYLQMTRLNLDPDEDVIFIYDATMSCRAKSMHDASRSGIKDNMTASDIRRPTRVYTLKSGGRIARAERAGFA</sequence>
<dbReference type="AlphaFoldDB" id="A0A7D9JE38"/>
<comment type="caution">
    <text evidence="1">The sequence shown here is derived from an EMBL/GenBank/DDBJ whole genome shotgun (WGS) entry which is preliminary data.</text>
</comment>
<evidence type="ECO:0000313" key="1">
    <source>
        <dbReference type="EMBL" id="CAB4027173.1"/>
    </source>
</evidence>
<proteinExistence type="predicted"/>
<evidence type="ECO:0000313" key="2">
    <source>
        <dbReference type="Proteomes" id="UP001152795"/>
    </source>
</evidence>
<dbReference type="EMBL" id="CACRXK020014640">
    <property type="protein sequence ID" value="CAB4027173.1"/>
    <property type="molecule type" value="Genomic_DNA"/>
</dbReference>
<keyword evidence="2" id="KW-1185">Reference proteome</keyword>
<organism evidence="1 2">
    <name type="scientific">Paramuricea clavata</name>
    <name type="common">Red gorgonian</name>
    <name type="synonym">Violescent sea-whip</name>
    <dbReference type="NCBI Taxonomy" id="317549"/>
    <lineage>
        <taxon>Eukaryota</taxon>
        <taxon>Metazoa</taxon>
        <taxon>Cnidaria</taxon>
        <taxon>Anthozoa</taxon>
        <taxon>Octocorallia</taxon>
        <taxon>Malacalcyonacea</taxon>
        <taxon>Plexauridae</taxon>
        <taxon>Paramuricea</taxon>
    </lineage>
</organism>
<protein>
    <submittedName>
        <fullName evidence="1">Uncharacterized protein</fullName>
    </submittedName>
</protein>
<gene>
    <name evidence="1" type="ORF">PACLA_8A060193</name>
</gene>
<feature type="non-terminal residue" evidence="1">
    <location>
        <position position="1"/>
    </location>
</feature>
<reference evidence="1" key="1">
    <citation type="submission" date="2020-04" db="EMBL/GenBank/DDBJ databases">
        <authorList>
            <person name="Alioto T."/>
            <person name="Alioto T."/>
            <person name="Gomez Garrido J."/>
        </authorList>
    </citation>
    <scope>NUCLEOTIDE SEQUENCE</scope>
    <source>
        <strain evidence="1">A484AB</strain>
    </source>
</reference>
<feature type="non-terminal residue" evidence="1">
    <location>
        <position position="579"/>
    </location>
</feature>
<accession>A0A7D9JE38</accession>
<name>A0A7D9JE38_PARCT</name>